<evidence type="ECO:0000256" key="8">
    <source>
        <dbReference type="ARBA" id="ARBA00022884"/>
    </source>
</evidence>
<protein>
    <recommendedName>
        <fullName evidence="13">CRISPR-associated endonuclease Cas9</fullName>
        <ecNumber evidence="13">3.1.-.-</ecNumber>
    </recommendedName>
</protein>
<evidence type="ECO:0000256" key="2">
    <source>
        <dbReference type="ARBA" id="ARBA00005244"/>
    </source>
</evidence>
<dbReference type="GO" id="GO:0046872">
    <property type="term" value="F:metal ion binding"/>
    <property type="evidence" value="ECO:0007669"/>
    <property type="project" value="UniProtKB-UniRule"/>
</dbReference>
<comment type="cofactor">
    <cofactor evidence="1 13">
        <name>Mg(2+)</name>
        <dbReference type="ChEBI" id="CHEBI:18420"/>
    </cofactor>
</comment>
<evidence type="ECO:0000256" key="12">
    <source>
        <dbReference type="ARBA" id="ARBA00046380"/>
    </source>
</evidence>
<evidence type="ECO:0000256" key="7">
    <source>
        <dbReference type="ARBA" id="ARBA00022842"/>
    </source>
</evidence>
<organism evidence="16 17">
    <name type="scientific">Halobacillus locisalis</name>
    <dbReference type="NCBI Taxonomy" id="220753"/>
    <lineage>
        <taxon>Bacteria</taxon>
        <taxon>Bacillati</taxon>
        <taxon>Bacillota</taxon>
        <taxon>Bacilli</taxon>
        <taxon>Bacillales</taxon>
        <taxon>Bacillaceae</taxon>
        <taxon>Halobacillus</taxon>
    </lineage>
</organism>
<evidence type="ECO:0000313" key="17">
    <source>
        <dbReference type="Proteomes" id="UP000571017"/>
    </source>
</evidence>
<dbReference type="Pfam" id="PF22702">
    <property type="entry name" value="Cas9_RuvC"/>
    <property type="match status" value="1"/>
</dbReference>
<feature type="active site" description="For RuvC-like nuclease domain" evidence="13">
    <location>
        <position position="11"/>
    </location>
</feature>
<name>A0A838CYB6_9BACI</name>
<dbReference type="Proteomes" id="UP000571017">
    <property type="component" value="Unassembled WGS sequence"/>
</dbReference>
<evidence type="ECO:0000256" key="1">
    <source>
        <dbReference type="ARBA" id="ARBA00001946"/>
    </source>
</evidence>
<evidence type="ECO:0000313" key="16">
    <source>
        <dbReference type="EMBL" id="MBA2176868.1"/>
    </source>
</evidence>
<keyword evidence="5 13" id="KW-0255">Endonuclease</keyword>
<evidence type="ECO:0000256" key="3">
    <source>
        <dbReference type="ARBA" id="ARBA00022722"/>
    </source>
</evidence>
<evidence type="ECO:0000256" key="5">
    <source>
        <dbReference type="ARBA" id="ARBA00022759"/>
    </source>
</evidence>
<keyword evidence="17" id="KW-1185">Reference proteome</keyword>
<dbReference type="InterPro" id="IPR033114">
    <property type="entry name" value="HNH_CAS9"/>
</dbReference>
<dbReference type="GO" id="GO:0003677">
    <property type="term" value="F:DNA binding"/>
    <property type="evidence" value="ECO:0007669"/>
    <property type="project" value="UniProtKB-UniRule"/>
</dbReference>
<keyword evidence="6 13" id="KW-0378">Hydrolase</keyword>
<feature type="binding site" evidence="13">
    <location>
        <position position="11"/>
    </location>
    <ligand>
        <name>Mg(2+)</name>
        <dbReference type="ChEBI" id="CHEBI:18420"/>
        <label>2</label>
    </ligand>
</feature>
<dbReference type="GO" id="GO:0003723">
    <property type="term" value="F:RNA binding"/>
    <property type="evidence" value="ECO:0007669"/>
    <property type="project" value="UniProtKB-UniRule"/>
</dbReference>
<gene>
    <name evidence="13 16" type="primary">cas9</name>
    <name evidence="16" type="ORF">H0266_18470</name>
</gene>
<dbReference type="InterPro" id="IPR040656">
    <property type="entry name" value="Cas9_WED_dom"/>
</dbReference>
<comment type="subunit">
    <text evidence="12 13">Monomer. Binds crRNA and tracrRNA.</text>
</comment>
<evidence type="ECO:0000256" key="4">
    <source>
        <dbReference type="ARBA" id="ARBA00022723"/>
    </source>
</evidence>
<dbReference type="GO" id="GO:0043571">
    <property type="term" value="P:maintenance of CRISPR repeat elements"/>
    <property type="evidence" value="ECO:0007669"/>
    <property type="project" value="UniProtKB-UniRule"/>
</dbReference>
<feature type="region of interest" description="Disordered" evidence="14">
    <location>
        <begin position="40"/>
        <end position="59"/>
    </location>
</feature>
<evidence type="ECO:0000256" key="6">
    <source>
        <dbReference type="ARBA" id="ARBA00022801"/>
    </source>
</evidence>
<keyword evidence="8 13" id="KW-0694">RNA-binding</keyword>
<feature type="active site" description="Proton acceptor for HNH nuclease domain" evidence="13">
    <location>
        <position position="557"/>
    </location>
</feature>
<dbReference type="GO" id="GO:0051607">
    <property type="term" value="P:defense response to virus"/>
    <property type="evidence" value="ECO:0007669"/>
    <property type="project" value="UniProtKB-UniRule"/>
</dbReference>
<dbReference type="InterPro" id="IPR040555">
    <property type="entry name" value="Cas9_PI2"/>
</dbReference>
<dbReference type="GO" id="GO:0016787">
    <property type="term" value="F:hydrolase activity"/>
    <property type="evidence" value="ECO:0007669"/>
    <property type="project" value="UniProtKB-KW"/>
</dbReference>
<proteinExistence type="inferred from homology"/>
<dbReference type="NCBIfam" id="TIGR01865">
    <property type="entry name" value="cas_Csn1"/>
    <property type="match status" value="1"/>
</dbReference>
<dbReference type="GO" id="GO:0004519">
    <property type="term" value="F:endonuclease activity"/>
    <property type="evidence" value="ECO:0007669"/>
    <property type="project" value="UniProtKB-UniRule"/>
</dbReference>
<feature type="compositionally biased region" description="Basic residues" evidence="14">
    <location>
        <begin position="48"/>
        <end position="59"/>
    </location>
</feature>
<reference evidence="16 17" key="1">
    <citation type="journal article" date="2004" name="Extremophiles">
        <title>Halobacillus locisalis sp. nov., a halophilic bacterium isolated from a marine solar saltern of the Yellow Sea in Korea.</title>
        <authorList>
            <person name="Yoon J.H."/>
            <person name="Kang K.H."/>
            <person name="Oh T.K."/>
            <person name="Park Y.H."/>
        </authorList>
    </citation>
    <scope>NUCLEOTIDE SEQUENCE [LARGE SCALE GENOMIC DNA]</scope>
    <source>
        <strain evidence="16 17">KCTC 3788</strain>
    </source>
</reference>
<dbReference type="InterPro" id="IPR036397">
    <property type="entry name" value="RNaseH_sf"/>
</dbReference>
<dbReference type="InterPro" id="IPR003615">
    <property type="entry name" value="HNH_nuc"/>
</dbReference>
<keyword evidence="9 13" id="KW-0051">Antiviral defense</keyword>
<feature type="binding site" evidence="13">
    <location>
        <position position="481"/>
    </location>
    <ligand>
        <name>Mg(2+)</name>
        <dbReference type="ChEBI" id="CHEBI:18420"/>
        <label>2</label>
    </ligand>
</feature>
<keyword evidence="3 13" id="KW-0540">Nuclease</keyword>
<dbReference type="Pfam" id="PF18061">
    <property type="entry name" value="CRISPR_Cas9_WED"/>
    <property type="match status" value="1"/>
</dbReference>
<evidence type="ECO:0000256" key="9">
    <source>
        <dbReference type="ARBA" id="ARBA00023118"/>
    </source>
</evidence>
<feature type="binding site" evidence="13">
    <location>
        <position position="477"/>
    </location>
    <ligand>
        <name>Mg(2+)</name>
        <dbReference type="ChEBI" id="CHEBI:18420"/>
        <label>1</label>
    </ligand>
</feature>
<dbReference type="EMBL" id="JACEFG010000005">
    <property type="protein sequence ID" value="MBA2176868.1"/>
    <property type="molecule type" value="Genomic_DNA"/>
</dbReference>
<dbReference type="InterPro" id="IPR040619">
    <property type="entry name" value="Cas9_alpha-helical_lobe"/>
</dbReference>
<keyword evidence="7 13" id="KW-0460">Magnesium</keyword>
<dbReference type="AlphaFoldDB" id="A0A838CYB6"/>
<comment type="caution">
    <text evidence="16">The sequence shown here is derived from an EMBL/GenBank/DDBJ whole genome shotgun (WGS) entry which is preliminary data.</text>
</comment>
<feature type="domain" description="HNH Cas9-type" evidence="15">
    <location>
        <begin position="480"/>
        <end position="646"/>
    </location>
</feature>
<feature type="binding site" evidence="13">
    <location>
        <position position="11"/>
    </location>
    <ligand>
        <name>Mg(2+)</name>
        <dbReference type="ChEBI" id="CHEBI:18420"/>
        <label>1</label>
    </ligand>
</feature>
<keyword evidence="10 13" id="KW-0238">DNA-binding</keyword>
<comment type="domain">
    <text evidence="13">Has 2 endonuclease domains. The discontinuous RuvC-like domain cleaves the target DNA noncomplementary to crRNA while the HNH nuclease domain cleaves the target DNA complementary to crRNA.</text>
</comment>
<sequence>MSNPRYTIGLDVGIASVGFGVIDEERNIVEAGVRLFPEADKTENESRRTKRSARRLKRRRSHRKERVQWLLERSEFPTYYKGYESPYHLRVKGLRDKLDEEELSASLLHLIKRRGIHNVDHQDDDLTGEDSLSTKDQVKRNAQALEERFVCELQLERLEEEGEVRGHRNRFKTSDYVKEATTLLKKQQEFHEKISDDFIDEFIQLLSKRREYYEGPGLGSPYGWEQDTKKWYEQMMGRCSYFPDEFRCVKASYSAQLYNALNDLNNLRINREEPKLTTEEKERLIESVFKGKGSITLKKIAKEISVSEEDIKGSRVNARGKPEFTELQTYHDLRKVTEHPDTLNQKQMDDIAERLTMWQNPEEKLSALEELDTDLPAEVLQKMSEELNYSGTHALSKKAIDLLLPELWHSSKNQMEIFSELGLKPKKVELKGLSTIPDNHIEDIILSPVVKRSFKQAIRVVNELIRKYGNPHSIVVELAREKNSQDKKKFINKMLKQHAALNKQIREKLDEHDLDANHSHFEKLRLWHLQDGQCLYSHKAIRLEDLLDNPMHYEVDHIIPRSVSFDDSQKNKVLVLTEENQKKGNRTPFQYLSSGSGTITYQAFKAHVLQLAKSSEKMPRKKKDYLLEERNITKYEVQKDFINRNLVDTRYATRELLNLLQSYFRENESGVKVKSINGGFTNYLRKIWRFRKNREEDFKHHAEDALIVAMADYLFESQKELKEANAMMTNQKSVDMETGEILNQSFGALFTDQFYKVEAIKSYGDYKYSHRVDQKPNRQLMNDTIYSTRTFEGEEYTVGKIKDLYDKDNEDLKKKLDKSPEAFLMYSNDPKTFEKLKVIMKQYADAKNPLAKRLEETGEYLTKYSKKGNGPVVKAIKYRQKKLNVHKDLSHKYHPKNKKVVTLSLKPYRMDVFEDEGKYKFLTIRYDDLNESKMAYTLDERHYENKLQKKGISDTAVFLFSLYKNNVIEINGEKFRFVGVNDDDKNKIECKPVHTHGDKRIMKYIGNSTKVFHKYNVDVLGNEYKNQIEKARYVIPK</sequence>
<dbReference type="Gene3D" id="3.30.420.10">
    <property type="entry name" value="Ribonuclease H-like superfamily/Ribonuclease H"/>
    <property type="match status" value="3"/>
</dbReference>
<dbReference type="InterPro" id="IPR028629">
    <property type="entry name" value="Cas9"/>
</dbReference>
<evidence type="ECO:0000259" key="15">
    <source>
        <dbReference type="PROSITE" id="PS51749"/>
    </source>
</evidence>
<comment type="similarity">
    <text evidence="13">Belongs to the CRISPR-associated Cas9 family.</text>
</comment>
<dbReference type="Pfam" id="PF13395">
    <property type="entry name" value="HNH_4"/>
    <property type="match status" value="1"/>
</dbReference>
<dbReference type="HAMAP" id="MF_01480">
    <property type="entry name" value="Cas9"/>
    <property type="match status" value="1"/>
</dbReference>
<feature type="binding site" evidence="13">
    <location>
        <position position="481"/>
    </location>
    <ligand>
        <name>Mg(2+)</name>
        <dbReference type="ChEBI" id="CHEBI:18420"/>
        <label>1</label>
    </ligand>
</feature>
<evidence type="ECO:0000256" key="13">
    <source>
        <dbReference type="HAMAP-Rule" id="MF_01480"/>
    </source>
</evidence>
<evidence type="ECO:0000256" key="10">
    <source>
        <dbReference type="ARBA" id="ARBA00023125"/>
    </source>
</evidence>
<feature type="binding site" evidence="13">
    <location>
        <position position="701"/>
    </location>
    <ligand>
        <name>Mg(2+)</name>
        <dbReference type="ChEBI" id="CHEBI:18420"/>
        <label>2</label>
    </ligand>
</feature>
<accession>A0A838CYB6</accession>
<comment type="function">
    <text evidence="13">CRISPR (clustered regularly interspaced short palindromic repeat) is an adaptive immune system that provides protection against mobile genetic elements (viruses, transposable elements and conjugative plasmids). CRISPR clusters contain spacers, sequences complementary to antecedent mobile elements, and target invading nucleic acids. CRISPR clusters are transcribed and processed into CRISPR RNA (crRNA). In type II CRISPR systems correct processing of pre-crRNA requires a trans-encoded small RNA (tracrRNA), endogenous ribonuclease 3 (rnc) and this protein. The tracrRNA serves as a guide for ribonuclease 3-aided processing of pre-crRNA. Subsequently Cas9/crRNA/tracrRNA endonucleolytically cleaves linear or circular dsDNA target complementary to the spacer; Cas9 is inactive in the absence of the 2 guide RNAs (gRNA). Cas9 recognizes the protospacer adjacent motif (PAM) in the CRISPR repeat sequences to help distinguish self versus nonself, as targets within the bacterial CRISPR locus do not have PAMs. PAM recognition is also required for catalytic activity.</text>
</comment>
<dbReference type="RefSeq" id="WP_181473929.1">
    <property type="nucleotide sequence ID" value="NZ_JACEFG010000005.1"/>
</dbReference>
<dbReference type="Pfam" id="PF18470">
    <property type="entry name" value="Cas9_a"/>
    <property type="match status" value="1"/>
</dbReference>
<dbReference type="PROSITE" id="PS51749">
    <property type="entry name" value="HNH_CAS9"/>
    <property type="match status" value="1"/>
</dbReference>
<evidence type="ECO:0000256" key="14">
    <source>
        <dbReference type="SAM" id="MobiDB-lite"/>
    </source>
</evidence>
<dbReference type="EC" id="3.1.-.-" evidence="13"/>
<keyword evidence="11" id="KW-0464">Manganese</keyword>
<keyword evidence="4 13" id="KW-0479">Metal-binding</keyword>
<evidence type="ECO:0000256" key="11">
    <source>
        <dbReference type="ARBA" id="ARBA00023211"/>
    </source>
</evidence>
<dbReference type="Pfam" id="PF18070">
    <property type="entry name" value="Cas9_PI2"/>
    <property type="match status" value="1"/>
</dbReference>
<dbReference type="InterPro" id="IPR055228">
    <property type="entry name" value="Cas9_RuvC"/>
</dbReference>
<comment type="similarity">
    <text evidence="2">Belongs to the CRISPR-associated protein Cas9 family. Subtype II-A subfamily.</text>
</comment>